<comment type="similarity">
    <text evidence="1 2">Belongs to the UPF0235 family.</text>
</comment>
<evidence type="ECO:0000313" key="4">
    <source>
        <dbReference type="Proteomes" id="UP000033867"/>
    </source>
</evidence>
<comment type="caution">
    <text evidence="3">The sequence shown here is derived from an EMBL/GenBank/DDBJ whole genome shotgun (WGS) entry which is preliminary data.</text>
</comment>
<sequence length="75" mass="8174">MKTLTIKVLPRSSKNEIVGTLPDGTLKVKLTAPPVDGEANKKLIELLSKEFGVAKSKVRIVRGETSKMKVVEIDV</sequence>
<dbReference type="AlphaFoldDB" id="A0A0G1BBS4"/>
<proteinExistence type="inferred from homology"/>
<evidence type="ECO:0000256" key="2">
    <source>
        <dbReference type="HAMAP-Rule" id="MF_00634"/>
    </source>
</evidence>
<dbReference type="GO" id="GO:0005737">
    <property type="term" value="C:cytoplasm"/>
    <property type="evidence" value="ECO:0007669"/>
    <property type="project" value="TreeGrafter"/>
</dbReference>
<dbReference type="PANTHER" id="PTHR13420">
    <property type="entry name" value="UPF0235 PROTEIN C15ORF40"/>
    <property type="match status" value="1"/>
</dbReference>
<dbReference type="PANTHER" id="PTHR13420:SF7">
    <property type="entry name" value="UPF0235 PROTEIN C15ORF40"/>
    <property type="match status" value="1"/>
</dbReference>
<name>A0A0G1BBS4_9BACT</name>
<organism evidence="3 4">
    <name type="scientific">Candidatus Magasanikbacteria bacterium GW2011_GWE2_42_7</name>
    <dbReference type="NCBI Taxonomy" id="1619052"/>
    <lineage>
        <taxon>Bacteria</taxon>
        <taxon>Candidatus Magasanikiibacteriota</taxon>
    </lineage>
</organism>
<protein>
    <recommendedName>
        <fullName evidence="2">UPF0235 protein UV42_C0042G0002</fullName>
    </recommendedName>
</protein>
<reference evidence="3 4" key="1">
    <citation type="journal article" date="2015" name="Nature">
        <title>rRNA introns, odd ribosomes, and small enigmatic genomes across a large radiation of phyla.</title>
        <authorList>
            <person name="Brown C.T."/>
            <person name="Hug L.A."/>
            <person name="Thomas B.C."/>
            <person name="Sharon I."/>
            <person name="Castelle C.J."/>
            <person name="Singh A."/>
            <person name="Wilkins M.J."/>
            <person name="Williams K.H."/>
            <person name="Banfield J.F."/>
        </authorList>
    </citation>
    <scope>NUCLEOTIDE SEQUENCE [LARGE SCALE GENOMIC DNA]</scope>
</reference>
<gene>
    <name evidence="3" type="ORF">UV42_C0042G0002</name>
</gene>
<dbReference type="Proteomes" id="UP000033867">
    <property type="component" value="Unassembled WGS sequence"/>
</dbReference>
<dbReference type="HAMAP" id="MF_00634">
    <property type="entry name" value="UPF0235"/>
    <property type="match status" value="1"/>
</dbReference>
<dbReference type="Pfam" id="PF02594">
    <property type="entry name" value="DUF167"/>
    <property type="match status" value="1"/>
</dbReference>
<accession>A0A0G1BBS4</accession>
<dbReference type="SUPFAM" id="SSF69786">
    <property type="entry name" value="YggU-like"/>
    <property type="match status" value="1"/>
</dbReference>
<dbReference type="InterPro" id="IPR003746">
    <property type="entry name" value="DUF167"/>
</dbReference>
<dbReference type="NCBIfam" id="TIGR00251">
    <property type="entry name" value="DUF167 family protein"/>
    <property type="match status" value="1"/>
</dbReference>
<evidence type="ECO:0000313" key="3">
    <source>
        <dbReference type="EMBL" id="KKS70830.1"/>
    </source>
</evidence>
<dbReference type="InterPro" id="IPR036591">
    <property type="entry name" value="YggU-like_sf"/>
</dbReference>
<dbReference type="EMBL" id="LCEK01000042">
    <property type="protein sequence ID" value="KKS70830.1"/>
    <property type="molecule type" value="Genomic_DNA"/>
</dbReference>
<evidence type="ECO:0000256" key="1">
    <source>
        <dbReference type="ARBA" id="ARBA00010364"/>
    </source>
</evidence>
<dbReference type="Gene3D" id="3.30.1200.10">
    <property type="entry name" value="YggU-like"/>
    <property type="match status" value="1"/>
</dbReference>
<dbReference type="SMART" id="SM01152">
    <property type="entry name" value="DUF167"/>
    <property type="match status" value="1"/>
</dbReference>